<gene>
    <name evidence="4" type="ORF">BB8028_0005g04220</name>
</gene>
<dbReference type="SUPFAM" id="SSF53474">
    <property type="entry name" value="alpha/beta-Hydrolases"/>
    <property type="match status" value="1"/>
</dbReference>
<dbReference type="EMBL" id="JRHA01000005">
    <property type="protein sequence ID" value="PQK14902.1"/>
    <property type="molecule type" value="Genomic_DNA"/>
</dbReference>
<keyword evidence="2" id="KW-0472">Membrane</keyword>
<evidence type="ECO:0000256" key="2">
    <source>
        <dbReference type="SAM" id="Phobius"/>
    </source>
</evidence>
<evidence type="ECO:0000256" key="1">
    <source>
        <dbReference type="ARBA" id="ARBA00022801"/>
    </source>
</evidence>
<dbReference type="InterPro" id="IPR029058">
    <property type="entry name" value="AB_hydrolase_fold"/>
</dbReference>
<name>A0A2S7YGA9_BEABA</name>
<evidence type="ECO:0000313" key="5">
    <source>
        <dbReference type="Proteomes" id="UP000237441"/>
    </source>
</evidence>
<sequence>MPQPSRPWRATQPLKALCIAYFYLSAPPYLLYLVLKFSLLQRLRPHPRLGLRANVGNPLVRALFGVLTYTRSPRLVAENLPRDKTRVTTVPVPSASLFTGVLASQPSIKPAPQKALWFPRAPPADANLAGETVVLHFPGGAFVVEVGHEAFGRRAADVMLHGGQAARFVWAQYRLASTPNQGFPAAVQDAVTFYAHLLSLGYDAKNIVVSGDSAGGNVALALLRYLEATRGTLPLPLPRGVMAWSPWVEVTPRAARDFAETNAAATDILTPEFLQWGADAYLPPQGGSGGGGGGGRALSPDEVAGYVSPLHRAFATSVPVFLHAGEAEGFCSSVRRFADEMEEVNGNKRVRFHGTPHAVHDLLLVWEGQGMRKEAEAAVSDAWETVGA</sequence>
<feature type="domain" description="Alpha/beta hydrolase fold-3" evidence="3">
    <location>
        <begin position="134"/>
        <end position="360"/>
    </location>
</feature>
<keyword evidence="2" id="KW-0812">Transmembrane</keyword>
<dbReference type="InterPro" id="IPR013094">
    <property type="entry name" value="AB_hydrolase_3"/>
</dbReference>
<keyword evidence="1" id="KW-0378">Hydrolase</keyword>
<dbReference type="PANTHER" id="PTHR48081">
    <property type="entry name" value="AB HYDROLASE SUPERFAMILY PROTEIN C4A8.06C"/>
    <property type="match status" value="1"/>
</dbReference>
<evidence type="ECO:0000259" key="3">
    <source>
        <dbReference type="Pfam" id="PF07859"/>
    </source>
</evidence>
<protein>
    <recommendedName>
        <fullName evidence="3">Alpha/beta hydrolase fold-3 domain-containing protein</fullName>
    </recommendedName>
</protein>
<dbReference type="Gene3D" id="3.40.50.1820">
    <property type="entry name" value="alpha/beta hydrolase"/>
    <property type="match status" value="1"/>
</dbReference>
<dbReference type="Pfam" id="PF07859">
    <property type="entry name" value="Abhydrolase_3"/>
    <property type="match status" value="1"/>
</dbReference>
<reference evidence="4 5" key="1">
    <citation type="submission" date="2016-07" db="EMBL/GenBank/DDBJ databases">
        <title>Comparative genomics of the entomopathogenic fungus Beauveria bassiana.</title>
        <authorList>
            <person name="Valero Jimenez C.A."/>
            <person name="Zwaan B.J."/>
            <person name="Van Kan J.A."/>
            <person name="Takken W."/>
            <person name="Debets A.J."/>
            <person name="Schoustra S.E."/>
            <person name="Koenraadt C.J."/>
        </authorList>
    </citation>
    <scope>NUCLEOTIDE SEQUENCE [LARGE SCALE GENOMIC DNA]</scope>
    <source>
        <strain evidence="4 5">ARSEF 8028</strain>
    </source>
</reference>
<keyword evidence="2" id="KW-1133">Transmembrane helix</keyword>
<organism evidence="4 5">
    <name type="scientific">Beauveria bassiana</name>
    <name type="common">White muscardine disease fungus</name>
    <name type="synonym">Tritirachium shiotae</name>
    <dbReference type="NCBI Taxonomy" id="176275"/>
    <lineage>
        <taxon>Eukaryota</taxon>
        <taxon>Fungi</taxon>
        <taxon>Dikarya</taxon>
        <taxon>Ascomycota</taxon>
        <taxon>Pezizomycotina</taxon>
        <taxon>Sordariomycetes</taxon>
        <taxon>Hypocreomycetidae</taxon>
        <taxon>Hypocreales</taxon>
        <taxon>Cordycipitaceae</taxon>
        <taxon>Beauveria</taxon>
    </lineage>
</organism>
<evidence type="ECO:0000313" key="4">
    <source>
        <dbReference type="EMBL" id="PQK14902.1"/>
    </source>
</evidence>
<comment type="caution">
    <text evidence="4">The sequence shown here is derived from an EMBL/GenBank/DDBJ whole genome shotgun (WGS) entry which is preliminary data.</text>
</comment>
<dbReference type="Proteomes" id="UP000237441">
    <property type="component" value="Unassembled WGS sequence"/>
</dbReference>
<accession>A0A2S7YGA9</accession>
<dbReference type="InterPro" id="IPR050300">
    <property type="entry name" value="GDXG_lipolytic_enzyme"/>
</dbReference>
<proteinExistence type="predicted"/>
<dbReference type="AlphaFoldDB" id="A0A2S7YGA9"/>
<feature type="transmembrane region" description="Helical" evidence="2">
    <location>
        <begin position="20"/>
        <end position="39"/>
    </location>
</feature>
<dbReference type="PANTHER" id="PTHR48081:SF8">
    <property type="entry name" value="ALPHA_BETA HYDROLASE FOLD-3 DOMAIN-CONTAINING PROTEIN-RELATED"/>
    <property type="match status" value="1"/>
</dbReference>
<dbReference type="OrthoDB" id="2152029at2759"/>
<dbReference type="GO" id="GO:0016787">
    <property type="term" value="F:hydrolase activity"/>
    <property type="evidence" value="ECO:0007669"/>
    <property type="project" value="UniProtKB-KW"/>
</dbReference>